<dbReference type="EMBL" id="FRDI01000018">
    <property type="protein sequence ID" value="SHN72588.1"/>
    <property type="molecule type" value="Genomic_DNA"/>
</dbReference>
<evidence type="ECO:0000313" key="3">
    <source>
        <dbReference type="Proteomes" id="UP000186469"/>
    </source>
</evidence>
<reference evidence="2 3" key="1">
    <citation type="submission" date="2016-12" db="EMBL/GenBank/DDBJ databases">
        <authorList>
            <person name="Song W.-J."/>
            <person name="Kurnit D.M."/>
        </authorList>
    </citation>
    <scope>NUCLEOTIDE SEQUENCE [LARGE SCALE GENOMIC DNA]</scope>
    <source>
        <strain evidence="2 3">DSM 11393</strain>
    </source>
</reference>
<sequence length="123" mass="13814">MKTILQFVFIATIVFIANIANAVQVNEPEVNPMTDTPYRTVVGDIMPFKNGIELIDPDYSEVGFTFYFGNKADEKELAKVMAICGDKRLPKGTCEVTIKKGKKENWDDAIVISVIYHQQPAKK</sequence>
<keyword evidence="3" id="KW-1185">Reference proteome</keyword>
<evidence type="ECO:0000313" key="2">
    <source>
        <dbReference type="EMBL" id="SHN72588.1"/>
    </source>
</evidence>
<organism evidence="2 3">
    <name type="scientific">Desulfovibrio litoralis DSM 11393</name>
    <dbReference type="NCBI Taxonomy" id="1121455"/>
    <lineage>
        <taxon>Bacteria</taxon>
        <taxon>Pseudomonadati</taxon>
        <taxon>Thermodesulfobacteriota</taxon>
        <taxon>Desulfovibrionia</taxon>
        <taxon>Desulfovibrionales</taxon>
        <taxon>Desulfovibrionaceae</taxon>
        <taxon>Desulfovibrio</taxon>
    </lineage>
</organism>
<keyword evidence="1" id="KW-0732">Signal</keyword>
<gene>
    <name evidence="2" type="ORF">SAMN02745728_02325</name>
</gene>
<dbReference type="AlphaFoldDB" id="A0A1M7TPK5"/>
<dbReference type="Proteomes" id="UP000186469">
    <property type="component" value="Unassembled WGS sequence"/>
</dbReference>
<feature type="signal peptide" evidence="1">
    <location>
        <begin position="1"/>
        <end position="22"/>
    </location>
</feature>
<proteinExistence type="predicted"/>
<dbReference type="RefSeq" id="WP_072697990.1">
    <property type="nucleotide sequence ID" value="NZ_FRDI01000018.1"/>
</dbReference>
<protein>
    <submittedName>
        <fullName evidence="2">Uncharacterized protein</fullName>
    </submittedName>
</protein>
<name>A0A1M7TPK5_9BACT</name>
<feature type="chain" id="PRO_5013020425" evidence="1">
    <location>
        <begin position="23"/>
        <end position="123"/>
    </location>
</feature>
<accession>A0A1M7TPK5</accession>
<evidence type="ECO:0000256" key="1">
    <source>
        <dbReference type="SAM" id="SignalP"/>
    </source>
</evidence>